<organism evidence="2 3">
    <name type="scientific">Paenibacillus apis</name>
    <dbReference type="NCBI Taxonomy" id="1792174"/>
    <lineage>
        <taxon>Bacteria</taxon>
        <taxon>Bacillati</taxon>
        <taxon>Bacillota</taxon>
        <taxon>Bacilli</taxon>
        <taxon>Bacillales</taxon>
        <taxon>Paenibacillaceae</taxon>
        <taxon>Paenibacillus</taxon>
    </lineage>
</organism>
<dbReference type="AlphaFoldDB" id="A0A919XZM3"/>
<keyword evidence="3" id="KW-1185">Reference proteome</keyword>
<feature type="signal peptide" evidence="1">
    <location>
        <begin position="1"/>
        <end position="27"/>
    </location>
</feature>
<dbReference type="Proteomes" id="UP000678895">
    <property type="component" value="Unassembled WGS sequence"/>
</dbReference>
<proteinExistence type="predicted"/>
<protein>
    <submittedName>
        <fullName evidence="2">Uncharacterized protein</fullName>
    </submittedName>
</protein>
<dbReference type="EMBL" id="BORS01000006">
    <property type="protein sequence ID" value="GIO42216.1"/>
    <property type="molecule type" value="Genomic_DNA"/>
</dbReference>
<sequence length="204" mass="21752">MKKLNFKKSMLVVSVLTFALGTNSAFAANQTQVNATPAAIENSLPSLSPISGAEGVFTTFASSSKTVKTDTKNTLTSNTWLGSVDSNGLADYQVSANYDATDHKYIETRWKATIGAVSTTTTASVSMNFPTGVNVTATTTSTVTQATTSEKYYQNTQSQQDSSYRSNVAIQGDWKYITMTNVASCWGGSIVKKASITSQATQNK</sequence>
<accession>A0A919XZM3</accession>
<keyword evidence="1" id="KW-0732">Signal</keyword>
<gene>
    <name evidence="2" type="ORF">J41TS4_19740</name>
</gene>
<dbReference type="RefSeq" id="WP_301626895.1">
    <property type="nucleotide sequence ID" value="NZ_BORS01000006.1"/>
</dbReference>
<evidence type="ECO:0000313" key="2">
    <source>
        <dbReference type="EMBL" id="GIO42216.1"/>
    </source>
</evidence>
<comment type="caution">
    <text evidence="2">The sequence shown here is derived from an EMBL/GenBank/DDBJ whole genome shotgun (WGS) entry which is preliminary data.</text>
</comment>
<feature type="chain" id="PRO_5038105445" evidence="1">
    <location>
        <begin position="28"/>
        <end position="204"/>
    </location>
</feature>
<name>A0A919XZM3_9BACL</name>
<evidence type="ECO:0000256" key="1">
    <source>
        <dbReference type="SAM" id="SignalP"/>
    </source>
</evidence>
<reference evidence="2" key="1">
    <citation type="submission" date="2021-03" db="EMBL/GenBank/DDBJ databases">
        <title>Antimicrobial resistance genes in bacteria isolated from Japanese honey, and their potential for conferring macrolide and lincosamide resistance in the American foulbrood pathogen Paenibacillus larvae.</title>
        <authorList>
            <person name="Okamoto M."/>
            <person name="Kumagai M."/>
            <person name="Kanamori H."/>
            <person name="Takamatsu D."/>
        </authorList>
    </citation>
    <scope>NUCLEOTIDE SEQUENCE</scope>
    <source>
        <strain evidence="2">J41TS4</strain>
    </source>
</reference>
<evidence type="ECO:0000313" key="3">
    <source>
        <dbReference type="Proteomes" id="UP000678895"/>
    </source>
</evidence>